<evidence type="ECO:0000256" key="2">
    <source>
        <dbReference type="ARBA" id="ARBA00022801"/>
    </source>
</evidence>
<keyword evidence="1" id="KW-0547">Nucleotide-binding</keyword>
<feature type="signal peptide" evidence="6">
    <location>
        <begin position="1"/>
        <end position="17"/>
    </location>
</feature>
<dbReference type="InterPro" id="IPR050079">
    <property type="entry name" value="DEAD_box_RNA_helicase"/>
</dbReference>
<dbReference type="AlphaFoldDB" id="A0ABD3SQR4"/>
<keyword evidence="4" id="KW-0067">ATP-binding</keyword>
<comment type="caution">
    <text evidence="9">The sequence shown here is derived from an EMBL/GenBank/DDBJ whole genome shotgun (WGS) entry which is preliminary data.</text>
</comment>
<feature type="compositionally biased region" description="Basic and acidic residues" evidence="5">
    <location>
        <begin position="659"/>
        <end position="668"/>
    </location>
</feature>
<keyword evidence="2" id="KW-0378">Hydrolase</keyword>
<dbReference type="CDD" id="cd18787">
    <property type="entry name" value="SF2_C_DEAD"/>
    <property type="match status" value="1"/>
</dbReference>
<reference evidence="9 10" key="1">
    <citation type="submission" date="2024-10" db="EMBL/GenBank/DDBJ databases">
        <title>Updated reference genomes for cyclostephanoid diatoms.</title>
        <authorList>
            <person name="Roberts W.R."/>
            <person name="Alverson A.J."/>
        </authorList>
    </citation>
    <scope>NUCLEOTIDE SEQUENCE [LARGE SCALE GENOMIC DNA]</scope>
    <source>
        <strain evidence="9 10">AJA228-03</strain>
    </source>
</reference>
<keyword evidence="3" id="KW-0347">Helicase</keyword>
<evidence type="ECO:0000256" key="1">
    <source>
        <dbReference type="ARBA" id="ARBA00022741"/>
    </source>
</evidence>
<sequence length="695" mass="77335">MRIIATFVIIMVASACANVMVVGACGGRGGFLGRAALTSVRLLNNNCMAFATLSEPGQRTMSNSRDQVHRRCYHQDLIVLPRRHRSSSTRVHDADTGEFFANPTSYPDFPSLGITSPVLLKRLTSKPLGLKRPSAVQAAVFETISRGNDDVIVGAETGSGKTLAYLMPLVDDILRRKMEWKARATDESENPGCKIIDPGYDYARAIILVPNKELAHQAARMAASICGGLDRCVIWGAEAMGMDYNRLPSEDIPEEDVVRLALLPGGLFAPQDFPPWRFVTSTSPNHQRQPPPDLVFATPANLGPLALSPKHINLFADISTLVVDEADMLLDGGYIRQLNNVLMGFRRADRLLDKYDSNSFRQNDNEGAVDREEQHEAATEMEGQKKTQHVFVAATLFVLCVSSDEFELLTIFLYLYPPLCMDTVPDYGLRSVDAYLNRKFPNAISITMEGMHNARHYGLEDETKTIWNEIDDNKERMKRLVDVLKLDRGEVGVDGRGLKGEKVMIFLNTVKDVDGATNGLRRAGIDAVPYHSKLSLDDRTSNLEKFRLYRAPSDGDSETNGKSTVQVLVCTDVASRGLDIPGVTAIVQLQFALNVVSHLHRMGRCGRAGNRDGRGMIFYGSKERELVKVVREAEEQQMRMTLRQDVDDEFDDSELDGDGMGRNEDGKVQKAFSRKRGFTKKRKNQLRRALEGESE</sequence>
<dbReference type="GO" id="GO:0005524">
    <property type="term" value="F:ATP binding"/>
    <property type="evidence" value="ECO:0007669"/>
    <property type="project" value="UniProtKB-KW"/>
</dbReference>
<name>A0ABD3SQR4_9STRA</name>
<proteinExistence type="predicted"/>
<feature type="region of interest" description="Disordered" evidence="5">
    <location>
        <begin position="645"/>
        <end position="695"/>
    </location>
</feature>
<feature type="compositionally biased region" description="Acidic residues" evidence="5">
    <location>
        <begin position="646"/>
        <end position="657"/>
    </location>
</feature>
<dbReference type="GO" id="GO:0016787">
    <property type="term" value="F:hydrolase activity"/>
    <property type="evidence" value="ECO:0007669"/>
    <property type="project" value="UniProtKB-KW"/>
</dbReference>
<dbReference type="Pfam" id="PF00270">
    <property type="entry name" value="DEAD"/>
    <property type="match status" value="1"/>
</dbReference>
<dbReference type="PROSITE" id="PS51192">
    <property type="entry name" value="HELICASE_ATP_BIND_1"/>
    <property type="match status" value="1"/>
</dbReference>
<dbReference type="InterPro" id="IPR014001">
    <property type="entry name" value="Helicase_ATP-bd"/>
</dbReference>
<evidence type="ECO:0008006" key="11">
    <source>
        <dbReference type="Google" id="ProtNLM"/>
    </source>
</evidence>
<dbReference type="PANTHER" id="PTHR47959:SF1">
    <property type="entry name" value="ATP-DEPENDENT RNA HELICASE DBPA"/>
    <property type="match status" value="1"/>
</dbReference>
<evidence type="ECO:0000256" key="3">
    <source>
        <dbReference type="ARBA" id="ARBA00022806"/>
    </source>
</evidence>
<evidence type="ECO:0000313" key="10">
    <source>
        <dbReference type="Proteomes" id="UP001530377"/>
    </source>
</evidence>
<evidence type="ECO:0000256" key="5">
    <source>
        <dbReference type="SAM" id="MobiDB-lite"/>
    </source>
</evidence>
<evidence type="ECO:0000259" key="8">
    <source>
        <dbReference type="PROSITE" id="PS51194"/>
    </source>
</evidence>
<evidence type="ECO:0000256" key="4">
    <source>
        <dbReference type="ARBA" id="ARBA00022840"/>
    </source>
</evidence>
<dbReference type="InterPro" id="IPR001650">
    <property type="entry name" value="Helicase_C-like"/>
</dbReference>
<feature type="domain" description="Helicase C-terminal" evidence="8">
    <location>
        <begin position="476"/>
        <end position="654"/>
    </location>
</feature>
<feature type="chain" id="PRO_5044883627" description="RNA helicase" evidence="6">
    <location>
        <begin position="18"/>
        <end position="695"/>
    </location>
</feature>
<evidence type="ECO:0000256" key="6">
    <source>
        <dbReference type="SAM" id="SignalP"/>
    </source>
</evidence>
<feature type="compositionally biased region" description="Basic residues" evidence="5">
    <location>
        <begin position="672"/>
        <end position="686"/>
    </location>
</feature>
<accession>A0ABD3SQR4</accession>
<feature type="domain" description="Helicase ATP-binding" evidence="7">
    <location>
        <begin position="142"/>
        <end position="343"/>
    </location>
</feature>
<keyword evidence="10" id="KW-1185">Reference proteome</keyword>
<dbReference type="InterPro" id="IPR011545">
    <property type="entry name" value="DEAD/DEAH_box_helicase_dom"/>
</dbReference>
<dbReference type="PANTHER" id="PTHR47959">
    <property type="entry name" value="ATP-DEPENDENT RNA HELICASE RHLE-RELATED"/>
    <property type="match status" value="1"/>
</dbReference>
<dbReference type="Pfam" id="PF00271">
    <property type="entry name" value="Helicase_C"/>
    <property type="match status" value="1"/>
</dbReference>
<keyword evidence="6" id="KW-0732">Signal</keyword>
<protein>
    <recommendedName>
        <fullName evidence="11">RNA helicase</fullName>
    </recommendedName>
</protein>
<gene>
    <name evidence="9" type="ORF">ACHAXA_009315</name>
</gene>
<dbReference type="SUPFAM" id="SSF52540">
    <property type="entry name" value="P-loop containing nucleoside triphosphate hydrolases"/>
    <property type="match status" value="1"/>
</dbReference>
<dbReference type="InterPro" id="IPR027417">
    <property type="entry name" value="P-loop_NTPase"/>
</dbReference>
<dbReference type="SMART" id="SM00490">
    <property type="entry name" value="HELICc"/>
    <property type="match status" value="1"/>
</dbReference>
<dbReference type="PROSITE" id="PS51257">
    <property type="entry name" value="PROKAR_LIPOPROTEIN"/>
    <property type="match status" value="1"/>
</dbReference>
<dbReference type="Proteomes" id="UP001530377">
    <property type="component" value="Unassembled WGS sequence"/>
</dbReference>
<evidence type="ECO:0000313" key="9">
    <source>
        <dbReference type="EMBL" id="KAL3826706.1"/>
    </source>
</evidence>
<dbReference type="Gene3D" id="3.40.50.300">
    <property type="entry name" value="P-loop containing nucleotide triphosphate hydrolases"/>
    <property type="match status" value="2"/>
</dbReference>
<dbReference type="PROSITE" id="PS51194">
    <property type="entry name" value="HELICASE_CTER"/>
    <property type="match status" value="1"/>
</dbReference>
<dbReference type="EMBL" id="JALLPB020000015">
    <property type="protein sequence ID" value="KAL3826706.1"/>
    <property type="molecule type" value="Genomic_DNA"/>
</dbReference>
<organism evidence="9 10">
    <name type="scientific">Cyclostephanos tholiformis</name>
    <dbReference type="NCBI Taxonomy" id="382380"/>
    <lineage>
        <taxon>Eukaryota</taxon>
        <taxon>Sar</taxon>
        <taxon>Stramenopiles</taxon>
        <taxon>Ochrophyta</taxon>
        <taxon>Bacillariophyta</taxon>
        <taxon>Coscinodiscophyceae</taxon>
        <taxon>Thalassiosirophycidae</taxon>
        <taxon>Stephanodiscales</taxon>
        <taxon>Stephanodiscaceae</taxon>
        <taxon>Cyclostephanos</taxon>
    </lineage>
</organism>
<evidence type="ECO:0000259" key="7">
    <source>
        <dbReference type="PROSITE" id="PS51192"/>
    </source>
</evidence>
<dbReference type="GO" id="GO:0004386">
    <property type="term" value="F:helicase activity"/>
    <property type="evidence" value="ECO:0007669"/>
    <property type="project" value="UniProtKB-KW"/>
</dbReference>
<dbReference type="SMART" id="SM00487">
    <property type="entry name" value="DEXDc"/>
    <property type="match status" value="1"/>
</dbReference>